<dbReference type="PROSITE" id="PS51257">
    <property type="entry name" value="PROKAR_LIPOPROTEIN"/>
    <property type="match status" value="1"/>
</dbReference>
<dbReference type="Proteomes" id="UP000249754">
    <property type="component" value="Unassembled WGS sequence"/>
</dbReference>
<dbReference type="Pfam" id="PF06580">
    <property type="entry name" value="His_kinase"/>
    <property type="match status" value="1"/>
</dbReference>
<protein>
    <submittedName>
        <fullName evidence="3">Histidine kinase</fullName>
    </submittedName>
</protein>
<name>A0A327SET7_9SPHI</name>
<sequence>MARFYCYTILILSLLISSCKENDSAPQKNKQQQTRDLLKKATEEQKKNPNLNSRLQFWKGKMLDVRYKGDSVALSIIYYNIAGVFYGMNKVDSVKQYMRAAWGLMEYQTGFDAEKVLLYSGLGNIAGLEHKLNQENYYYNRAGQMLLNDSIIDLTTKQKVNIYLAAAQSGIKLRQFPNAFKFNRKALLLLAASPDENDLKFRAYSQMALGFFHQNENPDSIYSYIQKMQALYVKYPDFQKATFLADRKTLYFIKKNQTDSIFFYQKKKMLMDLQDARENGINARSISTGNLFIDYADISSSFLSKKLIDSALFYLKKCESYTKEYPVMVDEQSVLLYKKNLVSYLFASKQYAKAEAQQEALLQASSSTYQAENVRAIAEMSTVIELQAKDKSISNLNTTVGLAQQRLQSNRLWLIIAALTTLLALSLVLLSYYVQRQRKLRNKNEKAQLEQRLLRTQMEPHFIFNTLSALQSFIRFDEKEKALKYLNKFSFLLRSSLELSRESYVALDQEIETLENYLALQQMRYDNAFEYVLSLEDQQEDLESVCLPPMLMQPFVENALIHGIDFNLKKGKINIGFVLNKDLLVVTISDNGKGIEANSVSTEHKSLATAISMERLAIMARETGLPAGIVIHSKINEGTQVTLTIPVKSVYTLKSKTVLLT</sequence>
<dbReference type="InterPro" id="IPR036890">
    <property type="entry name" value="HATPase_C_sf"/>
</dbReference>
<keyword evidence="1" id="KW-0472">Membrane</keyword>
<dbReference type="InterPro" id="IPR050640">
    <property type="entry name" value="Bact_2-comp_sensor_kinase"/>
</dbReference>
<keyword evidence="3" id="KW-0418">Kinase</keyword>
<reference evidence="3 4" key="1">
    <citation type="submission" date="2018-06" db="EMBL/GenBank/DDBJ databases">
        <title>Genomic Encyclopedia of Archaeal and Bacterial Type Strains, Phase II (KMG-II): from individual species to whole genera.</title>
        <authorList>
            <person name="Goeker M."/>
        </authorList>
    </citation>
    <scope>NUCLEOTIDE SEQUENCE [LARGE SCALE GENOMIC DNA]</scope>
    <source>
        <strain evidence="3 4">DSM 14825</strain>
    </source>
</reference>
<dbReference type="SUPFAM" id="SSF55874">
    <property type="entry name" value="ATPase domain of HSP90 chaperone/DNA topoisomerase II/histidine kinase"/>
    <property type="match status" value="1"/>
</dbReference>
<dbReference type="PANTHER" id="PTHR34220:SF7">
    <property type="entry name" value="SENSOR HISTIDINE KINASE YPDA"/>
    <property type="match status" value="1"/>
</dbReference>
<dbReference type="InterPro" id="IPR010559">
    <property type="entry name" value="Sig_transdc_His_kin_internal"/>
</dbReference>
<keyword evidence="1" id="KW-0812">Transmembrane</keyword>
<gene>
    <name evidence="3" type="ORF">LY11_03738</name>
</gene>
<keyword evidence="3" id="KW-0808">Transferase</keyword>
<dbReference type="OrthoDB" id="6190788at2"/>
<evidence type="ECO:0000313" key="3">
    <source>
        <dbReference type="EMBL" id="RAJ26912.1"/>
    </source>
</evidence>
<dbReference type="EMBL" id="QLLR01000022">
    <property type="protein sequence ID" value="RAJ26912.1"/>
    <property type="molecule type" value="Genomic_DNA"/>
</dbReference>
<proteinExistence type="predicted"/>
<dbReference type="PANTHER" id="PTHR34220">
    <property type="entry name" value="SENSOR HISTIDINE KINASE YPDA"/>
    <property type="match status" value="1"/>
</dbReference>
<dbReference type="AlphaFoldDB" id="A0A327SET7"/>
<evidence type="ECO:0000256" key="1">
    <source>
        <dbReference type="SAM" id="Phobius"/>
    </source>
</evidence>
<organism evidence="3 4">
    <name type="scientific">Pedobacter cryoconitis</name>
    <dbReference type="NCBI Taxonomy" id="188932"/>
    <lineage>
        <taxon>Bacteria</taxon>
        <taxon>Pseudomonadati</taxon>
        <taxon>Bacteroidota</taxon>
        <taxon>Sphingobacteriia</taxon>
        <taxon>Sphingobacteriales</taxon>
        <taxon>Sphingobacteriaceae</taxon>
        <taxon>Pedobacter</taxon>
    </lineage>
</organism>
<comment type="caution">
    <text evidence="3">The sequence shown here is derived from an EMBL/GenBank/DDBJ whole genome shotgun (WGS) entry which is preliminary data.</text>
</comment>
<accession>A0A327SET7</accession>
<keyword evidence="1" id="KW-1133">Transmembrane helix</keyword>
<evidence type="ECO:0000259" key="2">
    <source>
        <dbReference type="Pfam" id="PF06580"/>
    </source>
</evidence>
<evidence type="ECO:0000313" key="4">
    <source>
        <dbReference type="Proteomes" id="UP000249754"/>
    </source>
</evidence>
<feature type="transmembrane region" description="Helical" evidence="1">
    <location>
        <begin position="412"/>
        <end position="434"/>
    </location>
</feature>
<dbReference type="RefSeq" id="WP_111635136.1">
    <property type="nucleotide sequence ID" value="NZ_QLLR01000022.1"/>
</dbReference>
<dbReference type="GO" id="GO:0000155">
    <property type="term" value="F:phosphorelay sensor kinase activity"/>
    <property type="evidence" value="ECO:0007669"/>
    <property type="project" value="InterPro"/>
</dbReference>
<dbReference type="Gene3D" id="3.30.565.10">
    <property type="entry name" value="Histidine kinase-like ATPase, C-terminal domain"/>
    <property type="match status" value="1"/>
</dbReference>
<feature type="domain" description="Signal transduction histidine kinase internal region" evidence="2">
    <location>
        <begin position="450"/>
        <end position="528"/>
    </location>
</feature>
<dbReference type="GO" id="GO:0016020">
    <property type="term" value="C:membrane"/>
    <property type="evidence" value="ECO:0007669"/>
    <property type="project" value="InterPro"/>
</dbReference>